<dbReference type="Proteomes" id="UP000030655">
    <property type="component" value="Unassembled WGS sequence"/>
</dbReference>
<feature type="signal peptide" evidence="1">
    <location>
        <begin position="1"/>
        <end position="16"/>
    </location>
</feature>
<dbReference type="AlphaFoldDB" id="A0A059F2X5"/>
<organism evidence="2 3">
    <name type="scientific">Anncaliia algerae PRA339</name>
    <dbReference type="NCBI Taxonomy" id="1288291"/>
    <lineage>
        <taxon>Eukaryota</taxon>
        <taxon>Fungi</taxon>
        <taxon>Fungi incertae sedis</taxon>
        <taxon>Microsporidia</taxon>
        <taxon>Tubulinosematoidea</taxon>
        <taxon>Tubulinosematidae</taxon>
        <taxon>Anncaliia</taxon>
    </lineage>
</organism>
<keyword evidence="3" id="KW-1185">Reference proteome</keyword>
<feature type="chain" id="PRO_5001577712" evidence="1">
    <location>
        <begin position="17"/>
        <end position="218"/>
    </location>
</feature>
<proteinExistence type="predicted"/>
<evidence type="ECO:0000313" key="2">
    <source>
        <dbReference type="EMBL" id="KCZ81359.1"/>
    </source>
</evidence>
<sequence length="218" mass="25645">MILFIFLTSAFTTTTSENSNFPHIKLYANNITGDDIYSANKSLMYLKLCFYSVKALQNKEEWLKEPIDNTNLEVLMETNMYDGKLKEYIAILEDLITSIKNTIIGDLLSTDMVENNLKRLENFLGNNIQFDQIIYDFCEEIYNTFEESEQPKYRHSDLKIIRSLNDILEIEDDEWEKFFENLEGVEIRDLLKSKIAYLGDDEYIDDEVYYADNDSTDE</sequence>
<name>A0A059F2X5_9MICR</name>
<reference evidence="3" key="1">
    <citation type="submission" date="2013-02" db="EMBL/GenBank/DDBJ databases">
        <authorList>
            <consortium name="The Broad Institute Genome Sequencing Platform"/>
            <person name="Cuomo C."/>
            <person name="Becnel J."/>
            <person name="Sanscrainte N."/>
            <person name="Walker B."/>
            <person name="Young S.K."/>
            <person name="Zeng Q."/>
            <person name="Gargeya S."/>
            <person name="Fitzgerald M."/>
            <person name="Haas B."/>
            <person name="Abouelleil A."/>
            <person name="Alvarado L."/>
            <person name="Arachchi H.M."/>
            <person name="Berlin A.M."/>
            <person name="Chapman S.B."/>
            <person name="Dewar J."/>
            <person name="Goldberg J."/>
            <person name="Griggs A."/>
            <person name="Gujja S."/>
            <person name="Hansen M."/>
            <person name="Howarth C."/>
            <person name="Imamovic A."/>
            <person name="Larimer J."/>
            <person name="McCowan C."/>
            <person name="Murphy C."/>
            <person name="Neiman D."/>
            <person name="Pearson M."/>
            <person name="Priest M."/>
            <person name="Roberts A."/>
            <person name="Saif S."/>
            <person name="Shea T."/>
            <person name="Sisk P."/>
            <person name="Sykes S."/>
            <person name="Wortman J."/>
            <person name="Nusbaum C."/>
            <person name="Birren B."/>
        </authorList>
    </citation>
    <scope>NUCLEOTIDE SEQUENCE [LARGE SCALE GENOMIC DNA]</scope>
    <source>
        <strain evidence="3">PRA339</strain>
    </source>
</reference>
<dbReference type="HOGENOM" id="CLU_1266601_0_0_1"/>
<dbReference type="VEuPathDB" id="MicrosporidiaDB:H312_01240"/>
<keyword evidence="1" id="KW-0732">Signal</keyword>
<evidence type="ECO:0000313" key="3">
    <source>
        <dbReference type="Proteomes" id="UP000030655"/>
    </source>
</evidence>
<reference evidence="2 3" key="2">
    <citation type="submission" date="2014-03" db="EMBL/GenBank/DDBJ databases">
        <title>The Genome Sequence of Anncaliia algerae insect isolate PRA339.</title>
        <authorList>
            <consortium name="The Broad Institute Genome Sequencing Platform"/>
            <consortium name="The Broad Institute Genome Sequencing Center for Infectious Disease"/>
            <person name="Cuomo C."/>
            <person name="Becnel J."/>
            <person name="Sanscrainte N."/>
            <person name="Walker B."/>
            <person name="Young S.K."/>
            <person name="Zeng Q."/>
            <person name="Gargeya S."/>
            <person name="Fitzgerald M."/>
            <person name="Haas B."/>
            <person name="Abouelleil A."/>
            <person name="Alvarado L."/>
            <person name="Arachchi H.M."/>
            <person name="Berlin A.M."/>
            <person name="Chapman S.B."/>
            <person name="Dewar J."/>
            <person name="Goldberg J."/>
            <person name="Griggs A."/>
            <person name="Gujja S."/>
            <person name="Hansen M."/>
            <person name="Howarth C."/>
            <person name="Imamovic A."/>
            <person name="Larimer J."/>
            <person name="McCowan C."/>
            <person name="Murphy C."/>
            <person name="Neiman D."/>
            <person name="Pearson M."/>
            <person name="Priest M."/>
            <person name="Roberts A."/>
            <person name="Saif S."/>
            <person name="Shea T."/>
            <person name="Sisk P."/>
            <person name="Sykes S."/>
            <person name="Wortman J."/>
            <person name="Nusbaum C."/>
            <person name="Birren B."/>
        </authorList>
    </citation>
    <scope>NUCLEOTIDE SEQUENCE [LARGE SCALE GENOMIC DNA]</scope>
    <source>
        <strain evidence="2 3">PRA339</strain>
    </source>
</reference>
<dbReference type="OrthoDB" id="10311784at2759"/>
<protein>
    <submittedName>
        <fullName evidence="2">Uncharacterized protein</fullName>
    </submittedName>
</protein>
<gene>
    <name evidence="2" type="ORF">H312_01240</name>
</gene>
<evidence type="ECO:0000256" key="1">
    <source>
        <dbReference type="SAM" id="SignalP"/>
    </source>
</evidence>
<dbReference type="EMBL" id="KK365144">
    <property type="protein sequence ID" value="KCZ81359.1"/>
    <property type="molecule type" value="Genomic_DNA"/>
</dbReference>
<accession>A0A059F2X5</accession>